<keyword evidence="9" id="KW-0472">Membrane</keyword>
<evidence type="ECO:0000256" key="3">
    <source>
        <dbReference type="ARBA" id="ARBA00022553"/>
    </source>
</evidence>
<dbReference type="CDD" id="cd16917">
    <property type="entry name" value="HATPase_UhpB-NarQ-NarX-like"/>
    <property type="match status" value="1"/>
</dbReference>
<feature type="transmembrane region" description="Helical" evidence="9">
    <location>
        <begin position="12"/>
        <end position="31"/>
    </location>
</feature>
<feature type="domain" description="Histidine kinase/HSP90-like ATPase" evidence="10">
    <location>
        <begin position="293"/>
        <end position="386"/>
    </location>
</feature>
<dbReference type="InterPro" id="IPR050482">
    <property type="entry name" value="Sensor_HK_TwoCompSys"/>
</dbReference>
<dbReference type="PANTHER" id="PTHR24421:SF10">
    <property type="entry name" value="NITRATE_NITRITE SENSOR PROTEIN NARQ"/>
    <property type="match status" value="1"/>
</dbReference>
<protein>
    <recommendedName>
        <fullName evidence="2">histidine kinase</fullName>
        <ecNumber evidence="2">2.7.13.3</ecNumber>
    </recommendedName>
</protein>
<gene>
    <name evidence="11" type="ORF">GB883_09915</name>
</gene>
<evidence type="ECO:0000256" key="4">
    <source>
        <dbReference type="ARBA" id="ARBA00022679"/>
    </source>
</evidence>
<dbReference type="InterPro" id="IPR036890">
    <property type="entry name" value="HATPase_C_sf"/>
</dbReference>
<dbReference type="SUPFAM" id="SSF55874">
    <property type="entry name" value="ATPase domain of HSP90 chaperone/DNA topoisomerase II/histidine kinase"/>
    <property type="match status" value="1"/>
</dbReference>
<dbReference type="GO" id="GO:0046983">
    <property type="term" value="F:protein dimerization activity"/>
    <property type="evidence" value="ECO:0007669"/>
    <property type="project" value="InterPro"/>
</dbReference>
<keyword evidence="5" id="KW-0547">Nucleotide-binding</keyword>
<dbReference type="GO" id="GO:0005524">
    <property type="term" value="F:ATP binding"/>
    <property type="evidence" value="ECO:0007669"/>
    <property type="project" value="UniProtKB-KW"/>
</dbReference>
<dbReference type="Gene3D" id="3.30.565.10">
    <property type="entry name" value="Histidine kinase-like ATPase, C-terminal domain"/>
    <property type="match status" value="1"/>
</dbReference>
<evidence type="ECO:0000256" key="9">
    <source>
        <dbReference type="SAM" id="Phobius"/>
    </source>
</evidence>
<evidence type="ECO:0000256" key="2">
    <source>
        <dbReference type="ARBA" id="ARBA00012438"/>
    </source>
</evidence>
<organism evidence="11 12">
    <name type="scientific">Georgenia thermotolerans</name>
    <dbReference type="NCBI Taxonomy" id="527326"/>
    <lineage>
        <taxon>Bacteria</taxon>
        <taxon>Bacillati</taxon>
        <taxon>Actinomycetota</taxon>
        <taxon>Actinomycetes</taxon>
        <taxon>Micrococcales</taxon>
        <taxon>Bogoriellaceae</taxon>
        <taxon>Georgenia</taxon>
    </lineage>
</organism>
<dbReference type="InterPro" id="IPR003594">
    <property type="entry name" value="HATPase_dom"/>
</dbReference>
<dbReference type="PANTHER" id="PTHR24421">
    <property type="entry name" value="NITRATE/NITRITE SENSOR PROTEIN NARX-RELATED"/>
    <property type="match status" value="1"/>
</dbReference>
<dbReference type="AlphaFoldDB" id="A0A7J5UPU3"/>
<evidence type="ECO:0000256" key="8">
    <source>
        <dbReference type="ARBA" id="ARBA00023012"/>
    </source>
</evidence>
<dbReference type="GO" id="GO:0000155">
    <property type="term" value="F:phosphorelay sensor kinase activity"/>
    <property type="evidence" value="ECO:0007669"/>
    <property type="project" value="InterPro"/>
</dbReference>
<dbReference type="OrthoDB" id="227596at2"/>
<keyword evidence="6 11" id="KW-0418">Kinase</keyword>
<feature type="transmembrane region" description="Helical" evidence="9">
    <location>
        <begin position="37"/>
        <end position="55"/>
    </location>
</feature>
<keyword evidence="3" id="KW-0597">Phosphoprotein</keyword>
<feature type="transmembrane region" description="Helical" evidence="9">
    <location>
        <begin position="108"/>
        <end position="130"/>
    </location>
</feature>
<dbReference type="Pfam" id="PF02518">
    <property type="entry name" value="HATPase_c"/>
    <property type="match status" value="1"/>
</dbReference>
<dbReference type="Gene3D" id="1.20.5.1930">
    <property type="match status" value="1"/>
</dbReference>
<dbReference type="Proteomes" id="UP000451860">
    <property type="component" value="Unassembled WGS sequence"/>
</dbReference>
<keyword evidence="9" id="KW-0812">Transmembrane</keyword>
<evidence type="ECO:0000259" key="10">
    <source>
        <dbReference type="SMART" id="SM00387"/>
    </source>
</evidence>
<dbReference type="Pfam" id="PF07730">
    <property type="entry name" value="HisKA_3"/>
    <property type="match status" value="1"/>
</dbReference>
<evidence type="ECO:0000256" key="5">
    <source>
        <dbReference type="ARBA" id="ARBA00022741"/>
    </source>
</evidence>
<dbReference type="GO" id="GO:0016020">
    <property type="term" value="C:membrane"/>
    <property type="evidence" value="ECO:0007669"/>
    <property type="project" value="InterPro"/>
</dbReference>
<reference evidence="11 12" key="1">
    <citation type="submission" date="2019-10" db="EMBL/GenBank/DDBJ databases">
        <title>Georgenia wutianyii sp. nov. and Georgenia yuyongxinii sp. nov. isolated from plateau pika (Ochotona curzoniae) in the Qinghai-Tibet plateau of China.</title>
        <authorList>
            <person name="Tian Z."/>
        </authorList>
    </citation>
    <scope>NUCLEOTIDE SEQUENCE [LARGE SCALE GENOMIC DNA]</scope>
    <source>
        <strain evidence="11 12">DSM 21501</strain>
    </source>
</reference>
<accession>A0A7J5UPU3</accession>
<comment type="catalytic activity">
    <reaction evidence="1">
        <text>ATP + protein L-histidine = ADP + protein N-phospho-L-histidine.</text>
        <dbReference type="EC" id="2.7.13.3"/>
    </reaction>
</comment>
<name>A0A7J5UPU3_9MICO</name>
<evidence type="ECO:0000256" key="7">
    <source>
        <dbReference type="ARBA" id="ARBA00022840"/>
    </source>
</evidence>
<keyword evidence="4" id="KW-0808">Transferase</keyword>
<dbReference type="RefSeq" id="WP_152203731.1">
    <property type="nucleotide sequence ID" value="NZ_VUKF01000033.1"/>
</dbReference>
<evidence type="ECO:0000313" key="12">
    <source>
        <dbReference type="Proteomes" id="UP000451860"/>
    </source>
</evidence>
<dbReference type="InterPro" id="IPR011712">
    <property type="entry name" value="Sig_transdc_His_kin_sub3_dim/P"/>
</dbReference>
<dbReference type="EMBL" id="WHJE01000038">
    <property type="protein sequence ID" value="KAE8764251.1"/>
    <property type="molecule type" value="Genomic_DNA"/>
</dbReference>
<evidence type="ECO:0000256" key="1">
    <source>
        <dbReference type="ARBA" id="ARBA00000085"/>
    </source>
</evidence>
<keyword evidence="8" id="KW-0902">Two-component regulatory system</keyword>
<evidence type="ECO:0000256" key="6">
    <source>
        <dbReference type="ARBA" id="ARBA00022777"/>
    </source>
</evidence>
<proteinExistence type="predicted"/>
<dbReference type="EC" id="2.7.13.3" evidence="2"/>
<dbReference type="SMART" id="SM00387">
    <property type="entry name" value="HATPase_c"/>
    <property type="match status" value="1"/>
</dbReference>
<evidence type="ECO:0000313" key="11">
    <source>
        <dbReference type="EMBL" id="KAE8764251.1"/>
    </source>
</evidence>
<feature type="transmembrane region" description="Helical" evidence="9">
    <location>
        <begin position="84"/>
        <end position="101"/>
    </location>
</feature>
<feature type="transmembrane region" description="Helical" evidence="9">
    <location>
        <begin position="62"/>
        <end position="78"/>
    </location>
</feature>
<comment type="caution">
    <text evidence="11">The sequence shown here is derived from an EMBL/GenBank/DDBJ whole genome shotgun (WGS) entry which is preliminary data.</text>
</comment>
<keyword evidence="12" id="KW-1185">Reference proteome</keyword>
<sequence>MERRQPWNSVTDLVVAGLVATVGLVEVWVPLVSASGSGSRVVSSAGIVAFAAFLTQRRTRPAVSLLALLVWPVIGVLTGGSVQILFFGQLVPLTFLVYSVARHGRGRVVWVGLLAAAAFMALADLTIEWLQEPGEIIFHWGFLVLASLIGRGLRLSEDRAVAAALRAAEVETTSRERTLAALADEQARIARELHDVVAHSVSVMVVQAGAAEQVVADDPRHVREALATIRTTGTGALAEMRRVVAMLRQPDAAGELAPQPDVAGLPSLVEQARAPGLAVDLEVHGTPVALPAGLGLAVYRIAQEALTNVRRHAAASHARVLLRYGPGALELEVTDNGHGGPATAPHGSAGHGLIGMRERASMYGGRLETTATPGGYTVRAVLPVAGP</sequence>
<keyword evidence="7" id="KW-0067">ATP-binding</keyword>
<keyword evidence="9" id="KW-1133">Transmembrane helix</keyword>